<evidence type="ECO:0000259" key="2">
    <source>
        <dbReference type="Pfam" id="PF23559"/>
    </source>
</evidence>
<feature type="domain" description="Disease resistance protein winged helix" evidence="2">
    <location>
        <begin position="156"/>
        <end position="206"/>
    </location>
</feature>
<evidence type="ECO:0000256" key="1">
    <source>
        <dbReference type="ARBA" id="ARBA00022737"/>
    </source>
</evidence>
<dbReference type="Pfam" id="PF23598">
    <property type="entry name" value="LRR_14"/>
    <property type="match status" value="1"/>
</dbReference>
<dbReference type="PANTHER" id="PTHR47186">
    <property type="entry name" value="LEUCINE-RICH REPEAT-CONTAINING PROTEIN 57"/>
    <property type="match status" value="1"/>
</dbReference>
<reference evidence="4 5" key="1">
    <citation type="submission" date="2019-04" db="EMBL/GenBank/DDBJ databases">
        <title>An improved genome assembly and genetic linkage map for asparagus bean, Vigna unguiculata ssp. sesquipedialis.</title>
        <authorList>
            <person name="Xia Q."/>
            <person name="Zhang R."/>
            <person name="Dong Y."/>
        </authorList>
    </citation>
    <scope>NUCLEOTIDE SEQUENCE [LARGE SCALE GENOMIC DNA]</scope>
    <source>
        <tissue evidence="4">Leaf</tissue>
    </source>
</reference>
<dbReference type="SUPFAM" id="SSF52058">
    <property type="entry name" value="L domain-like"/>
    <property type="match status" value="1"/>
</dbReference>
<dbReference type="SUPFAM" id="SSF52047">
    <property type="entry name" value="RNI-like"/>
    <property type="match status" value="1"/>
</dbReference>
<dbReference type="InterPro" id="IPR055414">
    <property type="entry name" value="LRR_R13L4/SHOC2-like"/>
</dbReference>
<dbReference type="Gene3D" id="3.80.10.10">
    <property type="entry name" value="Ribonuclease Inhibitor"/>
    <property type="match status" value="2"/>
</dbReference>
<dbReference type="PANTHER" id="PTHR47186:SF45">
    <property type="entry name" value="DISEASE RESISTANCE RPP13-LIKE PROTEIN 1"/>
    <property type="match status" value="1"/>
</dbReference>
<evidence type="ECO:0000259" key="3">
    <source>
        <dbReference type="Pfam" id="PF23598"/>
    </source>
</evidence>
<name>A0A4D6NF22_VIGUN</name>
<organism evidence="4 5">
    <name type="scientific">Vigna unguiculata</name>
    <name type="common">Cowpea</name>
    <dbReference type="NCBI Taxonomy" id="3917"/>
    <lineage>
        <taxon>Eukaryota</taxon>
        <taxon>Viridiplantae</taxon>
        <taxon>Streptophyta</taxon>
        <taxon>Embryophyta</taxon>
        <taxon>Tracheophyta</taxon>
        <taxon>Spermatophyta</taxon>
        <taxon>Magnoliopsida</taxon>
        <taxon>eudicotyledons</taxon>
        <taxon>Gunneridae</taxon>
        <taxon>Pentapetalae</taxon>
        <taxon>rosids</taxon>
        <taxon>fabids</taxon>
        <taxon>Fabales</taxon>
        <taxon>Fabaceae</taxon>
        <taxon>Papilionoideae</taxon>
        <taxon>50 kb inversion clade</taxon>
        <taxon>NPAAA clade</taxon>
        <taxon>indigoferoid/millettioid clade</taxon>
        <taxon>Phaseoleae</taxon>
        <taxon>Vigna</taxon>
    </lineage>
</organism>
<accession>A0A4D6NF22</accession>
<gene>
    <name evidence="4" type="ORF">DEO72_LG10g3528</name>
</gene>
<protein>
    <recommendedName>
        <fullName evidence="6">Disease resistance protein RPM1</fullName>
    </recommendedName>
</protein>
<dbReference type="EMBL" id="CP039354">
    <property type="protein sequence ID" value="QCE12286.1"/>
    <property type="molecule type" value="Genomic_DNA"/>
</dbReference>
<keyword evidence="1" id="KW-0677">Repeat</keyword>
<feature type="domain" description="Disease resistance R13L4/SHOC-2-like LRR" evidence="3">
    <location>
        <begin position="297"/>
        <end position="493"/>
    </location>
</feature>
<keyword evidence="5" id="KW-1185">Reference proteome</keyword>
<dbReference type="InterPro" id="IPR058922">
    <property type="entry name" value="WHD_DRP"/>
</dbReference>
<proteinExistence type="predicted"/>
<dbReference type="Proteomes" id="UP000501690">
    <property type="component" value="Linkage Group LG10"/>
</dbReference>
<evidence type="ECO:0000313" key="5">
    <source>
        <dbReference type="Proteomes" id="UP000501690"/>
    </source>
</evidence>
<evidence type="ECO:0008006" key="6">
    <source>
        <dbReference type="Google" id="ProtNLM"/>
    </source>
</evidence>
<dbReference type="AlphaFoldDB" id="A0A4D6NF22"/>
<evidence type="ECO:0000313" key="4">
    <source>
        <dbReference type="EMBL" id="QCE12286.1"/>
    </source>
</evidence>
<dbReference type="Pfam" id="PF23559">
    <property type="entry name" value="WHD_DRP"/>
    <property type="match status" value="1"/>
</dbReference>
<sequence>MSIRTNKMKAVPVLLKQLMIARRKFHERGRDESLDKKLEKLRLDLNRIKDVFVRVKKKEEELLDTLAEVYGHLRKLDRGKLDEDMDGICKRIRDSARKLLPDDGFDESYKKEDEKGGKISHTSQELVQPHENKSWTAEDFYLLDDRLKVFLGSLQIFPENAVIRKRIAINLWIGEGLLENTESKTTEELGEDVISDLFKLNLIVRYAKGKSVLLANKFQILPSVRRQMGSYLLKKNVEHRGQYFIASIYLQKGPWRLQLEQNKVTLGDDLHLIRGIIIGSIFNIGASYLNFRLSWVTEFKNLEVFQLGRWQDSALHHIEVGSEEFLKELRYLKKLKYVSLRGISRIFELPSSIAELEKLLILDVKACHNLERLPDDISSMKSLTHLIMSDCCLLEGMPKGIEKLTNLEVLKGFLISTSEKTPCKISDLVKLGKLRRLSIRIGSEAEIRDGEFEGLKDFSALEHLKISWSVSDPKYANINVLLPSSLKKLHIECFPGKSLEECFMPGEYFPRKSLEECFMPGVHGRFRFILTELNITGGKLESMEVDFEWWRVKIVRLKYLKQLNVDIDDLKAMFPLLKYGMPKGIEKLTNLEVLKGFLISTSEKTPCKISDLVKLGKLRRLSIRIGSEAEIRDGEFEGLKDFSALEHLKISWSVSDPKYANINVLLPSSLKKLHIECFPGKSLEECFMPGEYFPRKSLEECFMPGVHGRFRFILTELNITGGKLESMEVDFEWWRVKIVRLKYLKQLNVDIDDLKAMFPLLKYVEIKQVSNISYIQHEWDI</sequence>
<dbReference type="InterPro" id="IPR032675">
    <property type="entry name" value="LRR_dom_sf"/>
</dbReference>